<feature type="domain" description="Protein kinase" evidence="6">
    <location>
        <begin position="92"/>
        <end position="374"/>
    </location>
</feature>
<dbReference type="SUPFAM" id="SSF56112">
    <property type="entry name" value="Protein kinase-like (PK-like)"/>
    <property type="match status" value="1"/>
</dbReference>
<evidence type="ECO:0000256" key="2">
    <source>
        <dbReference type="ARBA" id="ARBA00022679"/>
    </source>
</evidence>
<gene>
    <name evidence="8" type="primary">LOC109726645</name>
</gene>
<keyword evidence="3" id="KW-0547">Nucleotide-binding</keyword>
<dbReference type="AlphaFoldDB" id="A0A6P5GTG9"/>
<dbReference type="RefSeq" id="XP_020111971.1">
    <property type="nucleotide sequence ID" value="XM_020256382.1"/>
</dbReference>
<keyword evidence="4" id="KW-0418">Kinase</keyword>
<accession>A0A6P5GTG9</accession>
<name>A0A6P5GTG9_ANACO</name>
<keyword evidence="2" id="KW-0808">Transferase</keyword>
<proteinExistence type="predicted"/>
<keyword evidence="5" id="KW-0067">ATP-binding</keyword>
<dbReference type="Pfam" id="PF07714">
    <property type="entry name" value="PK_Tyr_Ser-Thr"/>
    <property type="match status" value="1"/>
</dbReference>
<dbReference type="InterPro" id="IPR011009">
    <property type="entry name" value="Kinase-like_dom_sf"/>
</dbReference>
<dbReference type="InterPro" id="IPR001245">
    <property type="entry name" value="Ser-Thr/Tyr_kinase_cat_dom"/>
</dbReference>
<dbReference type="Proteomes" id="UP000515123">
    <property type="component" value="Linkage group 21"/>
</dbReference>
<dbReference type="Gene3D" id="1.10.510.10">
    <property type="entry name" value="Transferase(Phosphotransferase) domain 1"/>
    <property type="match status" value="1"/>
</dbReference>
<dbReference type="FunFam" id="1.10.510.10:FF:000195">
    <property type="entry name" value="pto-interacting protein 1"/>
    <property type="match status" value="1"/>
</dbReference>
<dbReference type="GO" id="GO:0005524">
    <property type="term" value="F:ATP binding"/>
    <property type="evidence" value="ECO:0007669"/>
    <property type="project" value="UniProtKB-KW"/>
</dbReference>
<sequence length="390" mass="43798">MEATNRRGFKVHLSLGILSTFWARLRRKMWRKKGDVLCFSGKMFDPCQFNENGDEKVSVNSAAIGGDPEKEPLVIEVPELPFDELVEKTDVFGSKSLIREESHATVYYAVLENQRRAAIKKLDKPLTHISNAEFLNQLAFASKLKHENFVELLGYFAKGDVFLLAYEFASMGSLHDILHGRKGVHGSKPGPALSWTQRVRIAVDAAKGLEYLHEKFRPSVIHKDVRSSNVLLFRDFRAKIADYNLFNQAPDMNRRLHSTRILGTFTYSAPEYAMMGVMTSKSDVYGFGVVLLELLTGRKPIDHTKPTGEQSLLNWATPQLASSTGVRKCVDPRLKGAYPPKGVAKLARVAYHCLQHDPDLRPPMSVVVKALQTVDLQKTAASETDQISRR</sequence>
<keyword evidence="1" id="KW-0597">Phosphoprotein</keyword>
<reference evidence="8" key="2">
    <citation type="submission" date="2025-08" db="UniProtKB">
        <authorList>
            <consortium name="RefSeq"/>
        </authorList>
    </citation>
    <scope>IDENTIFICATION</scope>
    <source>
        <tissue evidence="8">Leaf</tissue>
    </source>
</reference>
<evidence type="ECO:0000313" key="7">
    <source>
        <dbReference type="Proteomes" id="UP000515123"/>
    </source>
</evidence>
<dbReference type="InterPro" id="IPR052101">
    <property type="entry name" value="Plant_StressResp_Kinase"/>
</dbReference>
<evidence type="ECO:0000256" key="3">
    <source>
        <dbReference type="ARBA" id="ARBA00022741"/>
    </source>
</evidence>
<dbReference type="PROSITE" id="PS50011">
    <property type="entry name" value="PROTEIN_KINASE_DOM"/>
    <property type="match status" value="1"/>
</dbReference>
<dbReference type="InterPro" id="IPR000719">
    <property type="entry name" value="Prot_kinase_dom"/>
</dbReference>
<dbReference type="PANTHER" id="PTHR47983:SF32">
    <property type="entry name" value="PROTEIN KINASE DOMAIN-CONTAINING PROTEIN"/>
    <property type="match status" value="1"/>
</dbReference>
<dbReference type="PANTHER" id="PTHR47983">
    <property type="entry name" value="PTO-INTERACTING PROTEIN 1-LIKE"/>
    <property type="match status" value="1"/>
</dbReference>
<dbReference type="Gene3D" id="3.30.200.20">
    <property type="entry name" value="Phosphorylase Kinase, domain 1"/>
    <property type="match status" value="1"/>
</dbReference>
<evidence type="ECO:0000259" key="6">
    <source>
        <dbReference type="PROSITE" id="PS50011"/>
    </source>
</evidence>
<organism evidence="7 8">
    <name type="scientific">Ananas comosus</name>
    <name type="common">Pineapple</name>
    <name type="synonym">Ananas ananas</name>
    <dbReference type="NCBI Taxonomy" id="4615"/>
    <lineage>
        <taxon>Eukaryota</taxon>
        <taxon>Viridiplantae</taxon>
        <taxon>Streptophyta</taxon>
        <taxon>Embryophyta</taxon>
        <taxon>Tracheophyta</taxon>
        <taxon>Spermatophyta</taxon>
        <taxon>Magnoliopsida</taxon>
        <taxon>Liliopsida</taxon>
        <taxon>Poales</taxon>
        <taxon>Bromeliaceae</taxon>
        <taxon>Bromelioideae</taxon>
        <taxon>Ananas</taxon>
    </lineage>
</organism>
<evidence type="ECO:0000313" key="8">
    <source>
        <dbReference type="RefSeq" id="XP_020111971.1"/>
    </source>
</evidence>
<dbReference type="InterPro" id="IPR008266">
    <property type="entry name" value="Tyr_kinase_AS"/>
</dbReference>
<dbReference type="GeneID" id="109726645"/>
<evidence type="ECO:0000256" key="4">
    <source>
        <dbReference type="ARBA" id="ARBA00022777"/>
    </source>
</evidence>
<dbReference type="OrthoDB" id="4062651at2759"/>
<dbReference type="PROSITE" id="PS00109">
    <property type="entry name" value="PROTEIN_KINASE_TYR"/>
    <property type="match status" value="1"/>
</dbReference>
<protein>
    <submittedName>
        <fullName evidence="8">PTI1-like tyrosine-protein kinase 2</fullName>
    </submittedName>
</protein>
<evidence type="ECO:0000256" key="1">
    <source>
        <dbReference type="ARBA" id="ARBA00022553"/>
    </source>
</evidence>
<dbReference type="GO" id="GO:0004672">
    <property type="term" value="F:protein kinase activity"/>
    <property type="evidence" value="ECO:0007669"/>
    <property type="project" value="InterPro"/>
</dbReference>
<keyword evidence="7" id="KW-1185">Reference proteome</keyword>
<reference evidence="7" key="1">
    <citation type="journal article" date="2015" name="Nat. Genet.">
        <title>The pineapple genome and the evolution of CAM photosynthesis.</title>
        <authorList>
            <person name="Ming R."/>
            <person name="VanBuren R."/>
            <person name="Wai C.M."/>
            <person name="Tang H."/>
            <person name="Schatz M.C."/>
            <person name="Bowers J.E."/>
            <person name="Lyons E."/>
            <person name="Wang M.L."/>
            <person name="Chen J."/>
            <person name="Biggers E."/>
            <person name="Zhang J."/>
            <person name="Huang L."/>
            <person name="Zhang L."/>
            <person name="Miao W."/>
            <person name="Zhang J."/>
            <person name="Ye Z."/>
            <person name="Miao C."/>
            <person name="Lin Z."/>
            <person name="Wang H."/>
            <person name="Zhou H."/>
            <person name="Yim W.C."/>
            <person name="Priest H.D."/>
            <person name="Zheng C."/>
            <person name="Woodhouse M."/>
            <person name="Edger P.P."/>
            <person name="Guyot R."/>
            <person name="Guo H.B."/>
            <person name="Guo H."/>
            <person name="Zheng G."/>
            <person name="Singh R."/>
            <person name="Sharma A."/>
            <person name="Min X."/>
            <person name="Zheng Y."/>
            <person name="Lee H."/>
            <person name="Gurtowski J."/>
            <person name="Sedlazeck F.J."/>
            <person name="Harkess A."/>
            <person name="McKain M.R."/>
            <person name="Liao Z."/>
            <person name="Fang J."/>
            <person name="Liu J."/>
            <person name="Zhang X."/>
            <person name="Zhang Q."/>
            <person name="Hu W."/>
            <person name="Qin Y."/>
            <person name="Wang K."/>
            <person name="Chen L.Y."/>
            <person name="Shirley N."/>
            <person name="Lin Y.R."/>
            <person name="Liu L.Y."/>
            <person name="Hernandez A.G."/>
            <person name="Wright C.L."/>
            <person name="Bulone V."/>
            <person name="Tuskan G.A."/>
            <person name="Heath K."/>
            <person name="Zee F."/>
            <person name="Moore P.H."/>
            <person name="Sunkar R."/>
            <person name="Leebens-Mack J.H."/>
            <person name="Mockler T."/>
            <person name="Bennetzen J.L."/>
            <person name="Freeling M."/>
            <person name="Sankoff D."/>
            <person name="Paterson A.H."/>
            <person name="Zhu X."/>
            <person name="Yang X."/>
            <person name="Smith J.A."/>
            <person name="Cushman J.C."/>
            <person name="Paull R.E."/>
            <person name="Yu Q."/>
        </authorList>
    </citation>
    <scope>NUCLEOTIDE SEQUENCE [LARGE SCALE GENOMIC DNA]</scope>
    <source>
        <strain evidence="7">cv. F153</strain>
    </source>
</reference>
<evidence type="ECO:0000256" key="5">
    <source>
        <dbReference type="ARBA" id="ARBA00022840"/>
    </source>
</evidence>